<gene>
    <name evidence="2" type="ORF">P691DRAFT_768086</name>
</gene>
<dbReference type="AlphaFoldDB" id="A0A9P5WYS5"/>
<evidence type="ECO:0000313" key="2">
    <source>
        <dbReference type="EMBL" id="KAF9440225.1"/>
    </source>
</evidence>
<feature type="compositionally biased region" description="Polar residues" evidence="1">
    <location>
        <begin position="13"/>
        <end position="22"/>
    </location>
</feature>
<feature type="compositionally biased region" description="Low complexity" evidence="1">
    <location>
        <begin position="212"/>
        <end position="237"/>
    </location>
</feature>
<feature type="compositionally biased region" description="Basic and acidic residues" evidence="1">
    <location>
        <begin position="94"/>
        <end position="105"/>
    </location>
</feature>
<proteinExistence type="predicted"/>
<feature type="region of interest" description="Disordered" evidence="1">
    <location>
        <begin position="1"/>
        <end position="52"/>
    </location>
</feature>
<evidence type="ECO:0000256" key="1">
    <source>
        <dbReference type="SAM" id="MobiDB-lite"/>
    </source>
</evidence>
<feature type="region of interest" description="Disordered" evidence="1">
    <location>
        <begin position="189"/>
        <end position="266"/>
    </location>
</feature>
<reference evidence="2" key="1">
    <citation type="submission" date="2020-11" db="EMBL/GenBank/DDBJ databases">
        <authorList>
            <consortium name="DOE Joint Genome Institute"/>
            <person name="Ahrendt S."/>
            <person name="Riley R."/>
            <person name="Andreopoulos W."/>
            <person name="Labutti K."/>
            <person name="Pangilinan J."/>
            <person name="Ruiz-Duenas F.J."/>
            <person name="Barrasa J.M."/>
            <person name="Sanchez-Garcia M."/>
            <person name="Camarero S."/>
            <person name="Miyauchi S."/>
            <person name="Serrano A."/>
            <person name="Linde D."/>
            <person name="Babiker R."/>
            <person name="Drula E."/>
            <person name="Ayuso-Fernandez I."/>
            <person name="Pacheco R."/>
            <person name="Padilla G."/>
            <person name="Ferreira P."/>
            <person name="Barriuso J."/>
            <person name="Kellner H."/>
            <person name="Castanera R."/>
            <person name="Alfaro M."/>
            <person name="Ramirez L."/>
            <person name="Pisabarro A.G."/>
            <person name="Kuo A."/>
            <person name="Tritt A."/>
            <person name="Lipzen A."/>
            <person name="He G."/>
            <person name="Yan M."/>
            <person name="Ng V."/>
            <person name="Cullen D."/>
            <person name="Martin F."/>
            <person name="Rosso M.-N."/>
            <person name="Henrissat B."/>
            <person name="Hibbett D."/>
            <person name="Martinez A.T."/>
            <person name="Grigoriev I.V."/>
        </authorList>
    </citation>
    <scope>NUCLEOTIDE SEQUENCE</scope>
    <source>
        <strain evidence="2">MF-IS2</strain>
    </source>
</reference>
<sequence>MTPQDEPSHPISDPTSTNNAPTINHVKDSPQQSTQFSPSDPTTTHSPPLIPSPSLLLIKEVVFSDDESDISPMMAISLPPPNLLFWGVLRERHEPEPKPEPEPVIRKGHPTTLSLDGTIFTQPPYVESGDLSSSNVAVSGEEPGVVEGILDVNEEDAGMEEAQEVEAGPSPGEAGVEAIEAGIETVEAVDVPQIPSSPTTPGVPRLSLSSTQQSAPSQLPGSLLSPLSSLGTSNGSLIRPASMVEFQLKTPESQTEEGSQASNASH</sequence>
<feature type="compositionally biased region" description="Low complexity" evidence="1">
    <location>
        <begin position="37"/>
        <end position="52"/>
    </location>
</feature>
<evidence type="ECO:0000313" key="3">
    <source>
        <dbReference type="Proteomes" id="UP000807342"/>
    </source>
</evidence>
<dbReference type="Proteomes" id="UP000807342">
    <property type="component" value="Unassembled WGS sequence"/>
</dbReference>
<keyword evidence="3" id="KW-1185">Reference proteome</keyword>
<comment type="caution">
    <text evidence="2">The sequence shown here is derived from an EMBL/GenBank/DDBJ whole genome shotgun (WGS) entry which is preliminary data.</text>
</comment>
<protein>
    <submittedName>
        <fullName evidence="2">Uncharacterized protein</fullName>
    </submittedName>
</protein>
<accession>A0A9P5WYS5</accession>
<dbReference type="EMBL" id="MU152729">
    <property type="protein sequence ID" value="KAF9440225.1"/>
    <property type="molecule type" value="Genomic_DNA"/>
</dbReference>
<organism evidence="2 3">
    <name type="scientific">Macrolepiota fuliginosa MF-IS2</name>
    <dbReference type="NCBI Taxonomy" id="1400762"/>
    <lineage>
        <taxon>Eukaryota</taxon>
        <taxon>Fungi</taxon>
        <taxon>Dikarya</taxon>
        <taxon>Basidiomycota</taxon>
        <taxon>Agaricomycotina</taxon>
        <taxon>Agaricomycetes</taxon>
        <taxon>Agaricomycetidae</taxon>
        <taxon>Agaricales</taxon>
        <taxon>Agaricineae</taxon>
        <taxon>Agaricaceae</taxon>
        <taxon>Macrolepiota</taxon>
    </lineage>
</organism>
<feature type="compositionally biased region" description="Polar residues" evidence="1">
    <location>
        <begin position="250"/>
        <end position="266"/>
    </location>
</feature>
<feature type="region of interest" description="Disordered" evidence="1">
    <location>
        <begin position="94"/>
        <end position="118"/>
    </location>
</feature>
<name>A0A9P5WYS5_9AGAR</name>